<gene>
    <name evidence="1" type="ORF">RHGRI_015835</name>
</gene>
<comment type="caution">
    <text evidence="1">The sequence shown here is derived from an EMBL/GenBank/DDBJ whole genome shotgun (WGS) entry which is preliminary data.</text>
</comment>
<dbReference type="EMBL" id="JACTNZ010000006">
    <property type="protein sequence ID" value="KAG5542873.1"/>
    <property type="molecule type" value="Genomic_DNA"/>
</dbReference>
<reference evidence="1 2" key="1">
    <citation type="submission" date="2020-08" db="EMBL/GenBank/DDBJ databases">
        <title>Plant Genome Project.</title>
        <authorList>
            <person name="Zhang R.-G."/>
        </authorList>
    </citation>
    <scope>NUCLEOTIDE SEQUENCE [LARGE SCALE GENOMIC DNA]</scope>
    <source>
        <strain evidence="1">WSP0</strain>
        <tissue evidence="1">Leaf</tissue>
    </source>
</reference>
<evidence type="ECO:0000313" key="1">
    <source>
        <dbReference type="EMBL" id="KAG5542873.1"/>
    </source>
</evidence>
<accession>A0AAV6JQ98</accession>
<proteinExistence type="predicted"/>
<evidence type="ECO:0000313" key="2">
    <source>
        <dbReference type="Proteomes" id="UP000823749"/>
    </source>
</evidence>
<dbReference type="AlphaFoldDB" id="A0AAV6JQ98"/>
<dbReference type="Proteomes" id="UP000823749">
    <property type="component" value="Chromosome 6"/>
</dbReference>
<organism evidence="1 2">
    <name type="scientific">Rhododendron griersonianum</name>
    <dbReference type="NCBI Taxonomy" id="479676"/>
    <lineage>
        <taxon>Eukaryota</taxon>
        <taxon>Viridiplantae</taxon>
        <taxon>Streptophyta</taxon>
        <taxon>Embryophyta</taxon>
        <taxon>Tracheophyta</taxon>
        <taxon>Spermatophyta</taxon>
        <taxon>Magnoliopsida</taxon>
        <taxon>eudicotyledons</taxon>
        <taxon>Gunneridae</taxon>
        <taxon>Pentapetalae</taxon>
        <taxon>asterids</taxon>
        <taxon>Ericales</taxon>
        <taxon>Ericaceae</taxon>
        <taxon>Ericoideae</taxon>
        <taxon>Rhodoreae</taxon>
        <taxon>Rhododendron</taxon>
    </lineage>
</organism>
<name>A0AAV6JQ98_9ERIC</name>
<keyword evidence="2" id="KW-1185">Reference proteome</keyword>
<sequence>MVRNLDHRSHVQNKTHVRFRFKNLSNRVDIGACYFLNPVGLYFTAQWCLPVVKFTLKLDLHLPQNKGNIAG</sequence>
<protein>
    <submittedName>
        <fullName evidence="1">Uncharacterized protein</fullName>
    </submittedName>
</protein>